<dbReference type="AlphaFoldDB" id="C4F9U3"/>
<dbReference type="HOGENOM" id="CLU_3307956_0_0_11"/>
<gene>
    <name evidence="1" type="ORF">COLINT_02827</name>
</gene>
<evidence type="ECO:0000313" key="1">
    <source>
        <dbReference type="EMBL" id="EEP44471.1"/>
    </source>
</evidence>
<dbReference type="Proteomes" id="UP000003295">
    <property type="component" value="Unassembled WGS sequence"/>
</dbReference>
<proteinExistence type="predicted"/>
<reference evidence="1 2" key="1">
    <citation type="submission" date="2009-04" db="EMBL/GenBank/DDBJ databases">
        <authorList>
            <person name="Weinstock G."/>
            <person name="Sodergren E."/>
            <person name="Clifton S."/>
            <person name="Fulton L."/>
            <person name="Fulton B."/>
            <person name="Courtney L."/>
            <person name="Fronick C."/>
            <person name="Harrison M."/>
            <person name="Strong C."/>
            <person name="Farmer C."/>
            <person name="Delahaunty K."/>
            <person name="Markovic C."/>
            <person name="Hall O."/>
            <person name="Minx P."/>
            <person name="Tomlinson C."/>
            <person name="Mitreva M."/>
            <person name="Nelson J."/>
            <person name="Hou S."/>
            <person name="Wollam A."/>
            <person name="Pepin K.H."/>
            <person name="Johnson M."/>
            <person name="Bhonagiri V."/>
            <person name="Nash W.E."/>
            <person name="Warren W."/>
            <person name="Chinwalla A."/>
            <person name="Mardis E.R."/>
            <person name="Wilson R.K."/>
        </authorList>
    </citation>
    <scope>NUCLEOTIDE SEQUENCE [LARGE SCALE GENOMIC DNA]</scope>
    <source>
        <strain evidence="1 2">DSM 13280</strain>
    </source>
</reference>
<organism evidence="1 2">
    <name type="scientific">Collinsella intestinalis DSM 13280</name>
    <dbReference type="NCBI Taxonomy" id="521003"/>
    <lineage>
        <taxon>Bacteria</taxon>
        <taxon>Bacillati</taxon>
        <taxon>Actinomycetota</taxon>
        <taxon>Coriobacteriia</taxon>
        <taxon>Coriobacteriales</taxon>
        <taxon>Coriobacteriaceae</taxon>
        <taxon>Collinsella</taxon>
    </lineage>
</organism>
<name>C4F9U3_9ACTN</name>
<protein>
    <submittedName>
        <fullName evidence="1">Uncharacterized protein</fullName>
    </submittedName>
</protein>
<evidence type="ECO:0000313" key="2">
    <source>
        <dbReference type="Proteomes" id="UP000003295"/>
    </source>
</evidence>
<dbReference type="EMBL" id="ABXH02000015">
    <property type="protein sequence ID" value="EEP44471.1"/>
    <property type="molecule type" value="Genomic_DNA"/>
</dbReference>
<sequence length="39" mass="4484">MLECAREGERPCDGFKRLGIRPKTVWHPRSRWTAGAALM</sequence>
<accession>C4F9U3</accession>
<comment type="caution">
    <text evidence="1">The sequence shown here is derived from an EMBL/GenBank/DDBJ whole genome shotgun (WGS) entry which is preliminary data.</text>
</comment>